<gene>
    <name evidence="2" type="ORF">NFC73_12750</name>
</gene>
<evidence type="ECO:0000313" key="2">
    <source>
        <dbReference type="EMBL" id="MCP9000590.1"/>
    </source>
</evidence>
<protein>
    <submittedName>
        <fullName evidence="2">Uncharacterized protein</fullName>
    </submittedName>
</protein>
<sequence>MTYSRKATRPVVTAVAVSMLAVSLQAGAATAAPAAPPSSASALTAPAGTGLAPALAEGGSLTNLDHLDFLLDTVPLATVPGHTTYQLEQDPTAEAPWTYADKNDDGSYDRVGGGNLDPATGYWTQGAYNADDIARTAVVYLRHWKQTGDLASKEHAFQNLRALTYLQTVDGPNAGNVVLWQQTDGSLNPSAIPVELPDPSDSAESYWLARTVWALGEGFAGFAESDPEFAAFLQDRLHLSLGALNRQSLAKYGTFDTADGVQVPAWLIAGGADASAEAVLGLAAYVEAVPSDAVAATALSQLSEGVAAMSSGSLTQWPFGAIMPWNKSQSLWHAWGGMAPAAVATASTVLDRPDLLTAAVKDTAQFTPQLLAAGGPDNAWSPTPGEAQIAYGVDSRVQSLVATAEASDAPGLLDVAAIAAGWFFGANPNGAPAYNPATGTAIDGIETDGRINPNSGAESTIHALLTMLALDADPALRAKALGISVTEGTNGLSVVEAEAGTITGSGTVVRPPSSWTGEANISGGAYVDLNAGGSLSIPLPATDQPSNIFPIVNQAIAPSGTTTWTSAKGPLGTTANGGAGAQGITDAPGILIPVALRRSLAAGLTSVTGGTDGHAALDALLVQPLISTVRVSGSGGHSTLYVSAAKSVTVQQVSVPEGFVLVQRQYDSAGRPVKDSNGSAGTTSGRVTVAPGGFTMVTLTAG</sequence>
<feature type="chain" id="PRO_5045838833" evidence="1">
    <location>
        <begin position="29"/>
        <end position="702"/>
    </location>
</feature>
<dbReference type="RefSeq" id="WP_254750744.1">
    <property type="nucleotide sequence ID" value="NZ_JANCLV010000008.1"/>
</dbReference>
<keyword evidence="3" id="KW-1185">Reference proteome</keyword>
<proteinExistence type="predicted"/>
<feature type="signal peptide" evidence="1">
    <location>
        <begin position="1"/>
        <end position="28"/>
    </location>
</feature>
<evidence type="ECO:0000256" key="1">
    <source>
        <dbReference type="SAM" id="SignalP"/>
    </source>
</evidence>
<dbReference type="Proteomes" id="UP001524318">
    <property type="component" value="Unassembled WGS sequence"/>
</dbReference>
<accession>A0ABT1LQ56</accession>
<name>A0ABT1LQ56_9MICC</name>
<keyword evidence="1" id="KW-0732">Signal</keyword>
<reference evidence="2 3" key="1">
    <citation type="submission" date="2022-06" db="EMBL/GenBank/DDBJ databases">
        <title>Pseudarthrobacter sp. strain RMG13 Genome sequencing and assembly.</title>
        <authorList>
            <person name="Kim I."/>
        </authorList>
    </citation>
    <scope>NUCLEOTIDE SEQUENCE [LARGE SCALE GENOMIC DNA]</scope>
    <source>
        <strain evidence="2 3">RMG13</strain>
    </source>
</reference>
<comment type="caution">
    <text evidence="2">The sequence shown here is derived from an EMBL/GenBank/DDBJ whole genome shotgun (WGS) entry which is preliminary data.</text>
</comment>
<evidence type="ECO:0000313" key="3">
    <source>
        <dbReference type="Proteomes" id="UP001524318"/>
    </source>
</evidence>
<organism evidence="2 3">
    <name type="scientific">Pseudarthrobacter humi</name>
    <dbReference type="NCBI Taxonomy" id="2952523"/>
    <lineage>
        <taxon>Bacteria</taxon>
        <taxon>Bacillati</taxon>
        <taxon>Actinomycetota</taxon>
        <taxon>Actinomycetes</taxon>
        <taxon>Micrococcales</taxon>
        <taxon>Micrococcaceae</taxon>
        <taxon>Pseudarthrobacter</taxon>
    </lineage>
</organism>
<dbReference type="EMBL" id="JANCLV010000008">
    <property type="protein sequence ID" value="MCP9000590.1"/>
    <property type="molecule type" value="Genomic_DNA"/>
</dbReference>